<protein>
    <submittedName>
        <fullName evidence="3">DUF2892 domain-containing protein</fullName>
    </submittedName>
</protein>
<comment type="caution">
    <text evidence="3">The sequence shown here is derived from an EMBL/GenBank/DDBJ whole genome shotgun (WGS) entry which is preliminary data.</text>
</comment>
<reference evidence="3 4" key="1">
    <citation type="journal article" date="2019" name="Int. J. Syst. Evol. Microbiol.">
        <title>The Global Catalogue of Microorganisms (GCM) 10K type strain sequencing project: providing services to taxonomists for standard genome sequencing and annotation.</title>
        <authorList>
            <consortium name="The Broad Institute Genomics Platform"/>
            <consortium name="The Broad Institute Genome Sequencing Center for Infectious Disease"/>
            <person name="Wu L."/>
            <person name="Ma J."/>
        </authorList>
    </citation>
    <scope>NUCLEOTIDE SEQUENCE [LARGE SCALE GENOMIC DNA]</scope>
    <source>
        <strain evidence="3 4">CGMCC 1.12553</strain>
    </source>
</reference>
<evidence type="ECO:0000313" key="3">
    <source>
        <dbReference type="EMBL" id="MFC4358507.1"/>
    </source>
</evidence>
<keyword evidence="1" id="KW-0472">Membrane</keyword>
<sequence length="69" mass="7072">MDIERNVGGRDRLLRAVLAVVLSVATVSALRSGNRVAGLLFATGALGLGVNAVTCFCGLNRALGIDTSE</sequence>
<dbReference type="AlphaFoldDB" id="A0ABD5PC96"/>
<evidence type="ECO:0000313" key="4">
    <source>
        <dbReference type="Proteomes" id="UP001595921"/>
    </source>
</evidence>
<gene>
    <name evidence="3" type="ORF">ACFO0N_11205</name>
</gene>
<organism evidence="3 4">
    <name type="scientific">Halobium salinum</name>
    <dbReference type="NCBI Taxonomy" id="1364940"/>
    <lineage>
        <taxon>Archaea</taxon>
        <taxon>Methanobacteriati</taxon>
        <taxon>Methanobacteriota</taxon>
        <taxon>Stenosarchaea group</taxon>
        <taxon>Halobacteria</taxon>
        <taxon>Halobacteriales</taxon>
        <taxon>Haloferacaceae</taxon>
        <taxon>Halobium</taxon>
    </lineage>
</organism>
<proteinExistence type="predicted"/>
<accession>A0ABD5PC96</accession>
<feature type="domain" description="Inner membrane protein YgaP-like transmembrane" evidence="2">
    <location>
        <begin position="4"/>
        <end position="68"/>
    </location>
</feature>
<evidence type="ECO:0000256" key="1">
    <source>
        <dbReference type="SAM" id="Phobius"/>
    </source>
</evidence>
<dbReference type="InterPro" id="IPR021309">
    <property type="entry name" value="YgaP-like_TM"/>
</dbReference>
<keyword evidence="1" id="KW-0812">Transmembrane</keyword>
<keyword evidence="4" id="KW-1185">Reference proteome</keyword>
<dbReference type="Proteomes" id="UP001595921">
    <property type="component" value="Unassembled WGS sequence"/>
</dbReference>
<name>A0ABD5PC96_9EURY</name>
<feature type="transmembrane region" description="Helical" evidence="1">
    <location>
        <begin position="12"/>
        <end position="30"/>
    </location>
</feature>
<keyword evidence="1" id="KW-1133">Transmembrane helix</keyword>
<dbReference type="EMBL" id="JBHSDS010000006">
    <property type="protein sequence ID" value="MFC4358507.1"/>
    <property type="molecule type" value="Genomic_DNA"/>
</dbReference>
<dbReference type="Pfam" id="PF11127">
    <property type="entry name" value="YgaP-like_TM"/>
    <property type="match status" value="1"/>
</dbReference>
<evidence type="ECO:0000259" key="2">
    <source>
        <dbReference type="Pfam" id="PF11127"/>
    </source>
</evidence>
<feature type="transmembrane region" description="Helical" evidence="1">
    <location>
        <begin position="36"/>
        <end position="59"/>
    </location>
</feature>
<dbReference type="RefSeq" id="WP_267623747.1">
    <property type="nucleotide sequence ID" value="NZ_JAODIW010000008.1"/>
</dbReference>